<dbReference type="HAMAP" id="MF_00434">
    <property type="entry name" value="Pterin_4_alpha"/>
    <property type="match status" value="1"/>
</dbReference>
<reference evidence="5" key="1">
    <citation type="submission" date="2020-10" db="EMBL/GenBank/DDBJ databases">
        <title>Sequencing the genomes of 1000 actinobacteria strains.</title>
        <authorList>
            <person name="Klenk H.-P."/>
        </authorList>
    </citation>
    <scope>NUCLEOTIDE SEQUENCE</scope>
    <source>
        <strain evidence="5">DSM 45354</strain>
    </source>
</reference>
<proteinExistence type="inferred from homology"/>
<comment type="catalytic activity">
    <reaction evidence="1 4">
        <text>(4aS,6R)-4a-hydroxy-L-erythro-5,6,7,8-tetrahydrobiopterin = (6R)-L-erythro-6,7-dihydrobiopterin + H2O</text>
        <dbReference type="Rhea" id="RHEA:11920"/>
        <dbReference type="ChEBI" id="CHEBI:15377"/>
        <dbReference type="ChEBI" id="CHEBI:15642"/>
        <dbReference type="ChEBI" id="CHEBI:43120"/>
        <dbReference type="EC" id="4.2.1.96"/>
    </reaction>
</comment>
<dbReference type="PANTHER" id="PTHR12599">
    <property type="entry name" value="PTERIN-4-ALPHA-CARBINOLAMINE DEHYDRATASE"/>
    <property type="match status" value="1"/>
</dbReference>
<dbReference type="InterPro" id="IPR001533">
    <property type="entry name" value="Pterin_deHydtase"/>
</dbReference>
<evidence type="ECO:0000313" key="6">
    <source>
        <dbReference type="Proteomes" id="UP000638648"/>
    </source>
</evidence>
<keyword evidence="6" id="KW-1185">Reference proteome</keyword>
<dbReference type="PANTHER" id="PTHR12599:SF0">
    <property type="entry name" value="PTERIN-4-ALPHA-CARBINOLAMINE DEHYDRATASE"/>
    <property type="match status" value="1"/>
</dbReference>
<sequence length="99" mass="10932">MTDLLTDDQITHALRDLPGWQPRPGSLVRDVTAPDFLAGIALVGDVAQAAEQMNHHPDIDIRWTTVTFSLTTHARGGVTDNDVELARRISEIVDQRFGD</sequence>
<protein>
    <recommendedName>
        <fullName evidence="4">Putative pterin-4-alpha-carbinolamine dehydratase</fullName>
        <shortName evidence="4">PHS</shortName>
        <ecNumber evidence="4">4.2.1.96</ecNumber>
    </recommendedName>
    <alternativeName>
        <fullName evidence="4">4-alpha-hydroxy-tetrahydropterin dehydratase</fullName>
    </alternativeName>
    <alternativeName>
        <fullName evidence="4">Pterin carbinolamine dehydratase</fullName>
        <shortName evidence="4">PCD</shortName>
    </alternativeName>
</protein>
<dbReference type="Proteomes" id="UP000638648">
    <property type="component" value="Unassembled WGS sequence"/>
</dbReference>
<comment type="caution">
    <text evidence="5">The sequence shown here is derived from an EMBL/GenBank/DDBJ whole genome shotgun (WGS) entry which is preliminary data.</text>
</comment>
<dbReference type="InterPro" id="IPR036428">
    <property type="entry name" value="PCD_sf"/>
</dbReference>
<dbReference type="NCBIfam" id="NF002017">
    <property type="entry name" value="PRK00823.1-2"/>
    <property type="match status" value="1"/>
</dbReference>
<accession>A0A927N380</accession>
<dbReference type="Gene3D" id="3.30.1360.20">
    <property type="entry name" value="Transcriptional coactivator/pterin dehydratase"/>
    <property type="match status" value="1"/>
</dbReference>
<gene>
    <name evidence="5" type="ORF">HEB94_008674</name>
</gene>
<comment type="similarity">
    <text evidence="2 4">Belongs to the pterin-4-alpha-carbinolamine dehydratase family.</text>
</comment>
<keyword evidence="3 4" id="KW-0456">Lyase</keyword>
<evidence type="ECO:0000256" key="4">
    <source>
        <dbReference type="HAMAP-Rule" id="MF_00434"/>
    </source>
</evidence>
<evidence type="ECO:0000313" key="5">
    <source>
        <dbReference type="EMBL" id="MBE1611826.1"/>
    </source>
</evidence>
<dbReference type="GO" id="GO:0006729">
    <property type="term" value="P:tetrahydrobiopterin biosynthetic process"/>
    <property type="evidence" value="ECO:0007669"/>
    <property type="project" value="InterPro"/>
</dbReference>
<dbReference type="AlphaFoldDB" id="A0A927N380"/>
<dbReference type="EMBL" id="JADBEM010000001">
    <property type="protein sequence ID" value="MBE1611826.1"/>
    <property type="molecule type" value="Genomic_DNA"/>
</dbReference>
<evidence type="ECO:0000256" key="3">
    <source>
        <dbReference type="ARBA" id="ARBA00023239"/>
    </source>
</evidence>
<name>A0A927N380_9ACTN</name>
<dbReference type="CDD" id="cd00488">
    <property type="entry name" value="PCD_DCoH"/>
    <property type="match status" value="1"/>
</dbReference>
<organism evidence="5 6">
    <name type="scientific">Actinopolymorpha pittospori</name>
    <dbReference type="NCBI Taxonomy" id="648752"/>
    <lineage>
        <taxon>Bacteria</taxon>
        <taxon>Bacillati</taxon>
        <taxon>Actinomycetota</taxon>
        <taxon>Actinomycetes</taxon>
        <taxon>Propionibacteriales</taxon>
        <taxon>Actinopolymorphaceae</taxon>
        <taxon>Actinopolymorpha</taxon>
    </lineage>
</organism>
<dbReference type="Pfam" id="PF01329">
    <property type="entry name" value="Pterin_4a"/>
    <property type="match status" value="1"/>
</dbReference>
<dbReference type="GO" id="GO:0008124">
    <property type="term" value="F:4-alpha-hydroxytetrahydrobiopterin dehydratase activity"/>
    <property type="evidence" value="ECO:0007669"/>
    <property type="project" value="UniProtKB-UniRule"/>
</dbReference>
<dbReference type="EC" id="4.2.1.96" evidence="4"/>
<evidence type="ECO:0000256" key="1">
    <source>
        <dbReference type="ARBA" id="ARBA00001554"/>
    </source>
</evidence>
<dbReference type="RefSeq" id="WP_192754980.1">
    <property type="nucleotide sequence ID" value="NZ_BAABJL010000176.1"/>
</dbReference>
<evidence type="ECO:0000256" key="2">
    <source>
        <dbReference type="ARBA" id="ARBA00006472"/>
    </source>
</evidence>
<dbReference type="SUPFAM" id="SSF55248">
    <property type="entry name" value="PCD-like"/>
    <property type="match status" value="1"/>
</dbReference>